<dbReference type="InterPro" id="IPR001437">
    <property type="entry name" value="Tscrpt_elong_fac_GreA/B_C"/>
</dbReference>
<dbReference type="GO" id="GO:0006354">
    <property type="term" value="P:DNA-templated transcription elongation"/>
    <property type="evidence" value="ECO:0007669"/>
    <property type="project" value="TreeGrafter"/>
</dbReference>
<comment type="similarity">
    <text evidence="1 8 9">Belongs to the GreA/GreB family.</text>
</comment>
<dbReference type="NCBIfam" id="NF001263">
    <property type="entry name" value="PRK00226.1-4"/>
    <property type="match status" value="1"/>
</dbReference>
<comment type="function">
    <text evidence="6 8 9">Necessary for efficient RNA polymerase transcription elongation past template-encoded arresting sites. The arresting sites in DNA have the property of trapping a certain fraction of elongating RNA polymerases that pass through, resulting in locked ternary complexes. Cleavage of the nascent transcript by cleavage factors such as GreA or GreB allows the resumption of elongation from the new 3'terminus. GreA releases sequences of 2 to 3 nucleotides.</text>
</comment>
<keyword evidence="5 8" id="KW-0804">Transcription</keyword>
<dbReference type="GO" id="GO:0003677">
    <property type="term" value="F:DNA binding"/>
    <property type="evidence" value="ECO:0007669"/>
    <property type="project" value="UniProtKB-UniRule"/>
</dbReference>
<evidence type="ECO:0000256" key="5">
    <source>
        <dbReference type="ARBA" id="ARBA00023163"/>
    </source>
</evidence>
<dbReference type="FunFam" id="3.10.50.30:FF:000001">
    <property type="entry name" value="Transcription elongation factor GreA"/>
    <property type="match status" value="1"/>
</dbReference>
<evidence type="ECO:0000256" key="3">
    <source>
        <dbReference type="ARBA" id="ARBA00023015"/>
    </source>
</evidence>
<dbReference type="PANTHER" id="PTHR30437:SF4">
    <property type="entry name" value="TRANSCRIPTION ELONGATION FACTOR GREA"/>
    <property type="match status" value="1"/>
</dbReference>
<keyword evidence="12" id="KW-0648">Protein biosynthesis</keyword>
<keyword evidence="4 8" id="KW-0238">DNA-binding</keyword>
<dbReference type="Gene3D" id="1.10.287.180">
    <property type="entry name" value="Transcription elongation factor, GreA/GreB, N-terminal domain"/>
    <property type="match status" value="1"/>
</dbReference>
<dbReference type="InterPro" id="IPR006359">
    <property type="entry name" value="Tscrpt_elong_fac_GreA"/>
</dbReference>
<dbReference type="Pfam" id="PF03449">
    <property type="entry name" value="GreA_GreB_N"/>
    <property type="match status" value="1"/>
</dbReference>
<dbReference type="RefSeq" id="WP_103116438.1">
    <property type="nucleotide sequence ID" value="NZ_PPFX01000041.1"/>
</dbReference>
<dbReference type="PIRSF" id="PIRSF006092">
    <property type="entry name" value="GreA_GreB"/>
    <property type="match status" value="1"/>
</dbReference>
<evidence type="ECO:0000259" key="11">
    <source>
        <dbReference type="Pfam" id="PF03449"/>
    </source>
</evidence>
<name>A0A2K2H743_9BACT</name>
<dbReference type="AlphaFoldDB" id="A0A2K2H743"/>
<dbReference type="InterPro" id="IPR022691">
    <property type="entry name" value="Tscrpt_elong_fac_GreA/B_N"/>
</dbReference>
<dbReference type="InterPro" id="IPR036953">
    <property type="entry name" value="GreA/GreB_C_sf"/>
</dbReference>
<dbReference type="NCBIfam" id="NF001261">
    <property type="entry name" value="PRK00226.1-2"/>
    <property type="match status" value="1"/>
</dbReference>
<organism evidence="12 13">
    <name type="scientific">Geothermobacter hydrogeniphilus</name>
    <dbReference type="NCBI Taxonomy" id="1969733"/>
    <lineage>
        <taxon>Bacteria</taxon>
        <taxon>Pseudomonadati</taxon>
        <taxon>Thermodesulfobacteriota</taxon>
        <taxon>Desulfuromonadia</taxon>
        <taxon>Desulfuromonadales</taxon>
        <taxon>Geothermobacteraceae</taxon>
        <taxon>Geothermobacter</taxon>
    </lineage>
</organism>
<dbReference type="Proteomes" id="UP000236340">
    <property type="component" value="Unassembled WGS sequence"/>
</dbReference>
<dbReference type="InterPro" id="IPR018151">
    <property type="entry name" value="TF_GreA/GreB_CS"/>
</dbReference>
<evidence type="ECO:0000256" key="8">
    <source>
        <dbReference type="HAMAP-Rule" id="MF_00105"/>
    </source>
</evidence>
<accession>A0A2K2H743</accession>
<keyword evidence="3 8" id="KW-0805">Transcription regulation</keyword>
<reference evidence="12 13" key="1">
    <citation type="journal article" date="2018" name="Genome Announc.">
        <title>Genome Sequence of Geothermobacter sp. HR-1 Iron Reducer from the Loihi Seamount.</title>
        <authorList>
            <person name="Smith H."/>
            <person name="Abuyen K."/>
            <person name="Tremblay J."/>
            <person name="Savalia P."/>
            <person name="Perez-Rodriguez I."/>
            <person name="Emerson D."/>
            <person name="Tully B."/>
            <person name="Amend J."/>
        </authorList>
    </citation>
    <scope>NUCLEOTIDE SEQUENCE [LARGE SCALE GENOMIC DNA]</scope>
    <source>
        <strain evidence="12 13">HR-1</strain>
    </source>
</reference>
<dbReference type="PANTHER" id="PTHR30437">
    <property type="entry name" value="TRANSCRIPTION ELONGATION FACTOR GREA"/>
    <property type="match status" value="1"/>
</dbReference>
<dbReference type="OrthoDB" id="9808774at2"/>
<proteinExistence type="inferred from homology"/>
<dbReference type="SUPFAM" id="SSF54534">
    <property type="entry name" value="FKBP-like"/>
    <property type="match status" value="1"/>
</dbReference>
<dbReference type="SUPFAM" id="SSF46557">
    <property type="entry name" value="GreA transcript cleavage protein, N-terminal domain"/>
    <property type="match status" value="1"/>
</dbReference>
<sequence>MSSQIPMTRVGHERLQEELKNLIRVERPRVVEQIAEARSHGDLSENAEYDAAKDRQAFIEGRIQELNDKIARAQVIDPSKLSTDKVVFGATVTLFDAETDTEVTYQIVGEDEADIKDGKISVTSPVGKALIGHSLDDEVRIKVPSGLRVYEITDIRYE</sequence>
<dbReference type="EMBL" id="PPFX01000041">
    <property type="protein sequence ID" value="PNU19079.1"/>
    <property type="molecule type" value="Genomic_DNA"/>
</dbReference>
<protein>
    <recommendedName>
        <fullName evidence="2 8">Transcription elongation factor GreA</fullName>
    </recommendedName>
    <alternativeName>
        <fullName evidence="7 8">Transcript cleavage factor GreA</fullName>
    </alternativeName>
</protein>
<dbReference type="HAMAP" id="MF_00105">
    <property type="entry name" value="GreA_GreB"/>
    <property type="match status" value="1"/>
</dbReference>
<evidence type="ECO:0000256" key="9">
    <source>
        <dbReference type="RuleBase" id="RU000556"/>
    </source>
</evidence>
<dbReference type="GO" id="GO:0003746">
    <property type="term" value="F:translation elongation factor activity"/>
    <property type="evidence" value="ECO:0007669"/>
    <property type="project" value="UniProtKB-KW"/>
</dbReference>
<evidence type="ECO:0000256" key="4">
    <source>
        <dbReference type="ARBA" id="ARBA00023125"/>
    </source>
</evidence>
<feature type="domain" description="Transcription elongation factor GreA/GreB N-terminal" evidence="11">
    <location>
        <begin position="5"/>
        <end position="75"/>
    </location>
</feature>
<comment type="caution">
    <text evidence="12">The sequence shown here is derived from an EMBL/GenBank/DDBJ whole genome shotgun (WGS) entry which is preliminary data.</text>
</comment>
<dbReference type="InterPro" id="IPR036805">
    <property type="entry name" value="Tscrpt_elong_fac_GreA/B_N_sf"/>
</dbReference>
<evidence type="ECO:0000256" key="2">
    <source>
        <dbReference type="ARBA" id="ARBA00013729"/>
    </source>
</evidence>
<dbReference type="NCBIfam" id="TIGR01462">
    <property type="entry name" value="greA"/>
    <property type="match status" value="1"/>
</dbReference>
<dbReference type="PROSITE" id="PS00830">
    <property type="entry name" value="GREAB_2"/>
    <property type="match status" value="1"/>
</dbReference>
<dbReference type="NCBIfam" id="NF001264">
    <property type="entry name" value="PRK00226.1-5"/>
    <property type="match status" value="1"/>
</dbReference>
<dbReference type="InterPro" id="IPR023459">
    <property type="entry name" value="Tscrpt_elong_fac_GreA/B_fam"/>
</dbReference>
<feature type="domain" description="Transcription elongation factor GreA/GreB C-terminal" evidence="10">
    <location>
        <begin position="82"/>
        <end position="157"/>
    </location>
</feature>
<evidence type="ECO:0000313" key="12">
    <source>
        <dbReference type="EMBL" id="PNU19079.1"/>
    </source>
</evidence>
<dbReference type="Pfam" id="PF01272">
    <property type="entry name" value="GreA_GreB"/>
    <property type="match status" value="1"/>
</dbReference>
<dbReference type="PROSITE" id="PS00829">
    <property type="entry name" value="GREAB_1"/>
    <property type="match status" value="1"/>
</dbReference>
<dbReference type="GO" id="GO:0032784">
    <property type="term" value="P:regulation of DNA-templated transcription elongation"/>
    <property type="evidence" value="ECO:0007669"/>
    <property type="project" value="UniProtKB-UniRule"/>
</dbReference>
<dbReference type="GO" id="GO:0070063">
    <property type="term" value="F:RNA polymerase binding"/>
    <property type="evidence" value="ECO:0007669"/>
    <property type="project" value="InterPro"/>
</dbReference>
<gene>
    <name evidence="8" type="primary">greA</name>
    <name evidence="12" type="ORF">C2E25_14475</name>
</gene>
<evidence type="ECO:0000256" key="7">
    <source>
        <dbReference type="ARBA" id="ARBA00030776"/>
    </source>
</evidence>
<dbReference type="FunFam" id="1.10.287.180:FF:000001">
    <property type="entry name" value="Transcription elongation factor GreA"/>
    <property type="match status" value="1"/>
</dbReference>
<evidence type="ECO:0000313" key="13">
    <source>
        <dbReference type="Proteomes" id="UP000236340"/>
    </source>
</evidence>
<keyword evidence="12" id="KW-0251">Elongation factor</keyword>
<evidence type="ECO:0000259" key="10">
    <source>
        <dbReference type="Pfam" id="PF01272"/>
    </source>
</evidence>
<dbReference type="InterPro" id="IPR028624">
    <property type="entry name" value="Tscrpt_elong_fac_GreA/B"/>
</dbReference>
<dbReference type="Gene3D" id="3.10.50.30">
    <property type="entry name" value="Transcription elongation factor, GreA/GreB, C-terminal domain"/>
    <property type="match status" value="1"/>
</dbReference>
<evidence type="ECO:0000256" key="1">
    <source>
        <dbReference type="ARBA" id="ARBA00008213"/>
    </source>
</evidence>
<evidence type="ECO:0000256" key="6">
    <source>
        <dbReference type="ARBA" id="ARBA00024916"/>
    </source>
</evidence>